<sequence>MPSLRRTSSHPTLRSSPYGPTQRTQHPYPHRRSSGPETTRRRVLADIDWWTVSDGQVPAATEFQTQPATATGQGQDENVHVEAPVLDRTQPEPPTVEDVEEPILRGDSPVVHTTISFNSRTAGYAALSVAPRLAPLAARRHTVPTSVYRTLGASLSTDFEDHSSITSSPEPSPLPLTPTTTPAFNFGFSDDCFSDIPSFHTPSTPPRLGGELPESRIDYDDEIIPCNPAFSQVLDSSFTRFIDDGFLF</sequence>
<protein>
    <submittedName>
        <fullName evidence="1">Uncharacterized protein</fullName>
    </submittedName>
</protein>
<evidence type="ECO:0000313" key="1">
    <source>
        <dbReference type="EMBL" id="KAF9645291.1"/>
    </source>
</evidence>
<accession>A0ACB6Z6M0</accession>
<dbReference type="Proteomes" id="UP000886501">
    <property type="component" value="Unassembled WGS sequence"/>
</dbReference>
<evidence type="ECO:0000313" key="2">
    <source>
        <dbReference type="Proteomes" id="UP000886501"/>
    </source>
</evidence>
<dbReference type="EMBL" id="MU118096">
    <property type="protein sequence ID" value="KAF9645291.1"/>
    <property type="molecule type" value="Genomic_DNA"/>
</dbReference>
<proteinExistence type="predicted"/>
<name>A0ACB6Z6M0_THEGA</name>
<organism evidence="1 2">
    <name type="scientific">Thelephora ganbajun</name>
    <name type="common">Ganba fungus</name>
    <dbReference type="NCBI Taxonomy" id="370292"/>
    <lineage>
        <taxon>Eukaryota</taxon>
        <taxon>Fungi</taxon>
        <taxon>Dikarya</taxon>
        <taxon>Basidiomycota</taxon>
        <taxon>Agaricomycotina</taxon>
        <taxon>Agaricomycetes</taxon>
        <taxon>Thelephorales</taxon>
        <taxon>Thelephoraceae</taxon>
        <taxon>Thelephora</taxon>
    </lineage>
</organism>
<comment type="caution">
    <text evidence="1">The sequence shown here is derived from an EMBL/GenBank/DDBJ whole genome shotgun (WGS) entry which is preliminary data.</text>
</comment>
<keyword evidence="2" id="KW-1185">Reference proteome</keyword>
<reference evidence="1" key="2">
    <citation type="journal article" date="2020" name="Nat. Commun.">
        <title>Large-scale genome sequencing of mycorrhizal fungi provides insights into the early evolution of symbiotic traits.</title>
        <authorList>
            <person name="Miyauchi S."/>
            <person name="Kiss E."/>
            <person name="Kuo A."/>
            <person name="Drula E."/>
            <person name="Kohler A."/>
            <person name="Sanchez-Garcia M."/>
            <person name="Morin E."/>
            <person name="Andreopoulos B."/>
            <person name="Barry K.W."/>
            <person name="Bonito G."/>
            <person name="Buee M."/>
            <person name="Carver A."/>
            <person name="Chen C."/>
            <person name="Cichocki N."/>
            <person name="Clum A."/>
            <person name="Culley D."/>
            <person name="Crous P.W."/>
            <person name="Fauchery L."/>
            <person name="Girlanda M."/>
            <person name="Hayes R.D."/>
            <person name="Keri Z."/>
            <person name="LaButti K."/>
            <person name="Lipzen A."/>
            <person name="Lombard V."/>
            <person name="Magnuson J."/>
            <person name="Maillard F."/>
            <person name="Murat C."/>
            <person name="Nolan M."/>
            <person name="Ohm R.A."/>
            <person name="Pangilinan J."/>
            <person name="Pereira M.F."/>
            <person name="Perotto S."/>
            <person name="Peter M."/>
            <person name="Pfister S."/>
            <person name="Riley R."/>
            <person name="Sitrit Y."/>
            <person name="Stielow J.B."/>
            <person name="Szollosi G."/>
            <person name="Zifcakova L."/>
            <person name="Stursova M."/>
            <person name="Spatafora J.W."/>
            <person name="Tedersoo L."/>
            <person name="Vaario L.M."/>
            <person name="Yamada A."/>
            <person name="Yan M."/>
            <person name="Wang P."/>
            <person name="Xu J."/>
            <person name="Bruns T."/>
            <person name="Baldrian P."/>
            <person name="Vilgalys R."/>
            <person name="Dunand C."/>
            <person name="Henrissat B."/>
            <person name="Grigoriev I.V."/>
            <person name="Hibbett D."/>
            <person name="Nagy L.G."/>
            <person name="Martin F.M."/>
        </authorList>
    </citation>
    <scope>NUCLEOTIDE SEQUENCE</scope>
    <source>
        <strain evidence="1">P2</strain>
    </source>
</reference>
<gene>
    <name evidence="1" type="ORF">BDM02DRAFT_3131176</name>
</gene>
<reference evidence="1" key="1">
    <citation type="submission" date="2019-10" db="EMBL/GenBank/DDBJ databases">
        <authorList>
            <consortium name="DOE Joint Genome Institute"/>
            <person name="Kuo A."/>
            <person name="Miyauchi S."/>
            <person name="Kiss E."/>
            <person name="Drula E."/>
            <person name="Kohler A."/>
            <person name="Sanchez-Garcia M."/>
            <person name="Andreopoulos B."/>
            <person name="Barry K.W."/>
            <person name="Bonito G."/>
            <person name="Buee M."/>
            <person name="Carver A."/>
            <person name="Chen C."/>
            <person name="Cichocki N."/>
            <person name="Clum A."/>
            <person name="Culley D."/>
            <person name="Crous P.W."/>
            <person name="Fauchery L."/>
            <person name="Girlanda M."/>
            <person name="Hayes R."/>
            <person name="Keri Z."/>
            <person name="Labutti K."/>
            <person name="Lipzen A."/>
            <person name="Lombard V."/>
            <person name="Magnuson J."/>
            <person name="Maillard F."/>
            <person name="Morin E."/>
            <person name="Murat C."/>
            <person name="Nolan M."/>
            <person name="Ohm R."/>
            <person name="Pangilinan J."/>
            <person name="Pereira M."/>
            <person name="Perotto S."/>
            <person name="Peter M."/>
            <person name="Riley R."/>
            <person name="Sitrit Y."/>
            <person name="Stielow B."/>
            <person name="Szollosi G."/>
            <person name="Zifcakova L."/>
            <person name="Stursova M."/>
            <person name="Spatafora J.W."/>
            <person name="Tedersoo L."/>
            <person name="Vaario L.-M."/>
            <person name="Yamada A."/>
            <person name="Yan M."/>
            <person name="Wang P."/>
            <person name="Xu J."/>
            <person name="Bruns T."/>
            <person name="Baldrian P."/>
            <person name="Vilgalys R."/>
            <person name="Henrissat B."/>
            <person name="Grigoriev I.V."/>
            <person name="Hibbett D."/>
            <person name="Nagy L.G."/>
            <person name="Martin F.M."/>
        </authorList>
    </citation>
    <scope>NUCLEOTIDE SEQUENCE</scope>
    <source>
        <strain evidence="1">P2</strain>
    </source>
</reference>